<dbReference type="SUPFAM" id="SSF46689">
    <property type="entry name" value="Homeodomain-like"/>
    <property type="match status" value="2"/>
</dbReference>
<evidence type="ECO:0000313" key="6">
    <source>
        <dbReference type="Proteomes" id="UP000277811"/>
    </source>
</evidence>
<evidence type="ECO:0000313" key="5">
    <source>
        <dbReference type="EMBL" id="VBB05765.1"/>
    </source>
</evidence>
<dbReference type="GO" id="GO:0043565">
    <property type="term" value="F:sequence-specific DNA binding"/>
    <property type="evidence" value="ECO:0007669"/>
    <property type="project" value="InterPro"/>
</dbReference>
<name>A0A498R3P7_9FIRM</name>
<dbReference type="InterPro" id="IPR014710">
    <property type="entry name" value="RmlC-like_jellyroll"/>
</dbReference>
<evidence type="ECO:0000259" key="4">
    <source>
        <dbReference type="PROSITE" id="PS01124"/>
    </source>
</evidence>
<keyword evidence="3" id="KW-0804">Transcription</keyword>
<dbReference type="InterPro" id="IPR018060">
    <property type="entry name" value="HTH_AraC"/>
</dbReference>
<dbReference type="Gene3D" id="2.60.120.10">
    <property type="entry name" value="Jelly Rolls"/>
    <property type="match status" value="1"/>
</dbReference>
<dbReference type="PROSITE" id="PS01124">
    <property type="entry name" value="HTH_ARAC_FAMILY_2"/>
    <property type="match status" value="1"/>
</dbReference>
<organism evidence="5 6">
    <name type="scientific">Lucifera butyrica</name>
    <dbReference type="NCBI Taxonomy" id="1351585"/>
    <lineage>
        <taxon>Bacteria</taxon>
        <taxon>Bacillati</taxon>
        <taxon>Bacillota</taxon>
        <taxon>Negativicutes</taxon>
        <taxon>Veillonellales</taxon>
        <taxon>Veillonellaceae</taxon>
        <taxon>Lucifera</taxon>
    </lineage>
</organism>
<protein>
    <submittedName>
        <fullName evidence="5">Transcription regulator hth arac- type</fullName>
    </submittedName>
</protein>
<evidence type="ECO:0000256" key="1">
    <source>
        <dbReference type="ARBA" id="ARBA00023015"/>
    </source>
</evidence>
<dbReference type="Proteomes" id="UP000277811">
    <property type="component" value="Unassembled WGS sequence"/>
</dbReference>
<dbReference type="Gene3D" id="1.10.10.60">
    <property type="entry name" value="Homeodomain-like"/>
    <property type="match status" value="2"/>
</dbReference>
<dbReference type="PANTHER" id="PTHR43280">
    <property type="entry name" value="ARAC-FAMILY TRANSCRIPTIONAL REGULATOR"/>
    <property type="match status" value="1"/>
</dbReference>
<evidence type="ECO:0000256" key="2">
    <source>
        <dbReference type="ARBA" id="ARBA00023125"/>
    </source>
</evidence>
<dbReference type="PROSITE" id="PS00041">
    <property type="entry name" value="HTH_ARAC_FAMILY_1"/>
    <property type="match status" value="1"/>
</dbReference>
<keyword evidence="2" id="KW-0238">DNA-binding</keyword>
<dbReference type="InterPro" id="IPR020449">
    <property type="entry name" value="Tscrpt_reg_AraC-type_HTH"/>
</dbReference>
<dbReference type="OrthoDB" id="2112176at2"/>
<accession>A0A498R3P7</accession>
<dbReference type="Pfam" id="PF12833">
    <property type="entry name" value="HTH_18"/>
    <property type="match status" value="1"/>
</dbReference>
<dbReference type="InterPro" id="IPR003313">
    <property type="entry name" value="AraC-bd"/>
</dbReference>
<dbReference type="InterPro" id="IPR009057">
    <property type="entry name" value="Homeodomain-like_sf"/>
</dbReference>
<feature type="domain" description="HTH araC/xylS-type" evidence="4">
    <location>
        <begin position="202"/>
        <end position="300"/>
    </location>
</feature>
<dbReference type="RefSeq" id="WP_122626737.1">
    <property type="nucleotide sequence ID" value="NZ_UPPP01000058.1"/>
</dbReference>
<gene>
    <name evidence="5" type="ORF">LUCI_0976</name>
</gene>
<keyword evidence="6" id="KW-1185">Reference proteome</keyword>
<dbReference type="AlphaFoldDB" id="A0A498R3P7"/>
<dbReference type="PRINTS" id="PR00032">
    <property type="entry name" value="HTHARAC"/>
</dbReference>
<sequence length="314" mass="36361">MANHYLYGNGSGSVCSRYFPWPADEDELIRIGVFNNNSPVISHRHDYVEIVLITKGSCTHKYHNTEVTLIPGDVFIIVPHEEHSYGIDSRVTIYNCQFYTEVLGEDWRELKEISGIYDMLVVEPIFRAEINCQEILHLSPEGISYVEAILTKIIEEQENKSAGYRLVQKSYLTLLLTILGRAWEKQFESKSYEYNGKRELLAEALKYLEDNISYELNISDLALKACMSSHYFRKVFKEVTGLTPIDYINKIRIKKAVRQLTEDSCTVAKVAETVGINDTNYFSRLFRKTMGCTPTEFRKHKRKDQNDTDLLMHK</sequence>
<dbReference type="InterPro" id="IPR037923">
    <property type="entry name" value="HTH-like"/>
</dbReference>
<dbReference type="Pfam" id="PF02311">
    <property type="entry name" value="AraC_binding"/>
    <property type="match status" value="1"/>
</dbReference>
<dbReference type="GO" id="GO:0003700">
    <property type="term" value="F:DNA-binding transcription factor activity"/>
    <property type="evidence" value="ECO:0007669"/>
    <property type="project" value="InterPro"/>
</dbReference>
<dbReference type="SMART" id="SM00342">
    <property type="entry name" value="HTH_ARAC"/>
    <property type="match status" value="1"/>
</dbReference>
<keyword evidence="1" id="KW-0805">Transcription regulation</keyword>
<evidence type="ECO:0000256" key="3">
    <source>
        <dbReference type="ARBA" id="ARBA00023163"/>
    </source>
</evidence>
<dbReference type="InterPro" id="IPR018062">
    <property type="entry name" value="HTH_AraC-typ_CS"/>
</dbReference>
<dbReference type="SUPFAM" id="SSF51215">
    <property type="entry name" value="Regulatory protein AraC"/>
    <property type="match status" value="1"/>
</dbReference>
<dbReference type="EMBL" id="UPPP01000058">
    <property type="protein sequence ID" value="VBB05765.1"/>
    <property type="molecule type" value="Genomic_DNA"/>
</dbReference>
<proteinExistence type="predicted"/>
<reference evidence="5 6" key="1">
    <citation type="submission" date="2018-06" db="EMBL/GenBank/DDBJ databases">
        <authorList>
            <person name="Strepis N."/>
        </authorList>
    </citation>
    <scope>NUCLEOTIDE SEQUENCE [LARGE SCALE GENOMIC DNA]</scope>
    <source>
        <strain evidence="5">LUCI</strain>
    </source>
</reference>
<dbReference type="PANTHER" id="PTHR43280:SF28">
    <property type="entry name" value="HTH-TYPE TRANSCRIPTIONAL ACTIVATOR RHAS"/>
    <property type="match status" value="1"/>
</dbReference>